<dbReference type="OrthoDB" id="5555409at2759"/>
<reference evidence="7 8" key="1">
    <citation type="submission" date="2014-09" db="EMBL/GenBank/DDBJ databases">
        <authorList>
            <person name="Martin A.A."/>
        </authorList>
    </citation>
    <scope>NUCLEOTIDE SEQUENCE</scope>
    <source>
        <strain evidence="8">ED321</strain>
        <strain evidence="7">ED321 Heterogonic</strain>
    </source>
</reference>
<dbReference type="PANTHER" id="PTHR21368">
    <property type="entry name" value="50S RIBOSOMAL PROTEIN L9"/>
    <property type="match status" value="1"/>
</dbReference>
<dbReference type="WormBase" id="SRAE_2000254700">
    <property type="protein sequence ID" value="SRP04293"/>
    <property type="gene ID" value="WBGene00262757"/>
</dbReference>
<dbReference type="GO" id="GO:0003735">
    <property type="term" value="F:structural constituent of ribosome"/>
    <property type="evidence" value="ECO:0007669"/>
    <property type="project" value="InterPro"/>
</dbReference>
<keyword evidence="8" id="KW-1185">Reference proteome</keyword>
<dbReference type="Proteomes" id="UP000035682">
    <property type="component" value="Unplaced"/>
</dbReference>
<dbReference type="InterPro" id="IPR036935">
    <property type="entry name" value="Ribosomal_bL9_N_sf"/>
</dbReference>
<evidence type="ECO:0000259" key="6">
    <source>
        <dbReference type="Pfam" id="PF01281"/>
    </source>
</evidence>
<dbReference type="InterPro" id="IPR000244">
    <property type="entry name" value="Ribosomal_bL9"/>
</dbReference>
<dbReference type="InterPro" id="IPR009027">
    <property type="entry name" value="Ribosomal_bL9/RNase_H1_N"/>
</dbReference>
<evidence type="ECO:0000256" key="1">
    <source>
        <dbReference type="ARBA" id="ARBA00010605"/>
    </source>
</evidence>
<evidence type="ECO:0000256" key="5">
    <source>
        <dbReference type="ARBA" id="ARBA00035381"/>
    </source>
</evidence>
<gene>
    <name evidence="7 9 10" type="ORF">SRAE_2000254700</name>
</gene>
<name>A0A090LK19_STRRB</name>
<dbReference type="EMBL" id="LN609529">
    <property type="protein sequence ID" value="CEF67885.1"/>
    <property type="molecule type" value="Genomic_DNA"/>
</dbReference>
<dbReference type="CTD" id="36380250"/>
<dbReference type="AlphaFoldDB" id="A0A090LK19"/>
<dbReference type="OMA" id="AKHFIYE"/>
<evidence type="ECO:0000313" key="8">
    <source>
        <dbReference type="Proteomes" id="UP000035682"/>
    </source>
</evidence>
<evidence type="ECO:0000256" key="2">
    <source>
        <dbReference type="ARBA" id="ARBA00022980"/>
    </source>
</evidence>
<evidence type="ECO:0000313" key="7">
    <source>
        <dbReference type="EMBL" id="CEF67885.1"/>
    </source>
</evidence>
<dbReference type="Pfam" id="PF01281">
    <property type="entry name" value="Ribosomal_L9_N"/>
    <property type="match status" value="1"/>
</dbReference>
<protein>
    <recommendedName>
        <fullName evidence="4">Large ribosomal subunit protein bL9m</fullName>
    </recommendedName>
    <alternativeName>
        <fullName evidence="5">39S ribosomal protein L9, mitochondrial</fullName>
    </alternativeName>
</protein>
<dbReference type="GO" id="GO:0006412">
    <property type="term" value="P:translation"/>
    <property type="evidence" value="ECO:0007669"/>
    <property type="project" value="InterPro"/>
</dbReference>
<dbReference type="GO" id="GO:0005840">
    <property type="term" value="C:ribosome"/>
    <property type="evidence" value="ECO:0007669"/>
    <property type="project" value="UniProtKB-KW"/>
</dbReference>
<dbReference type="WBParaSite" id="SRAE_2000254700.1">
    <property type="protein sequence ID" value="SRAE_2000254700.1"/>
    <property type="gene ID" value="WBGene00262757"/>
</dbReference>
<dbReference type="GO" id="GO:1990904">
    <property type="term" value="C:ribonucleoprotein complex"/>
    <property type="evidence" value="ECO:0007669"/>
    <property type="project" value="UniProtKB-KW"/>
</dbReference>
<evidence type="ECO:0000256" key="4">
    <source>
        <dbReference type="ARBA" id="ARBA00035194"/>
    </source>
</evidence>
<sequence>MNFASRTIKSFSPHLNFQRNTWILKRLVVPEATPPGKHQRNPNELPELQRFDVVENTSNTAAGDLKVILLCDVEGIGHQFDIVSVNRKLARTDLLLSGKAAYASPFDLDYFAKKKESMKDELAKRVRIPFEYIKLKRELTKEVFPIYVSLENEWKLNNEILKCSLLFNGISVKDDCIKITGEEISGPNVEYEGKIVEFDVVINKEYTISMKGKISHISKDDKKQILYP</sequence>
<dbReference type="RefSeq" id="XP_024507085.1">
    <property type="nucleotide sequence ID" value="XM_024653627.1"/>
</dbReference>
<accession>A0A090LK19</accession>
<dbReference type="InterPro" id="IPR020070">
    <property type="entry name" value="Ribosomal_bL9_N"/>
</dbReference>
<comment type="similarity">
    <text evidence="1">Belongs to the bacterial ribosomal protein bL9 family.</text>
</comment>
<dbReference type="GeneID" id="36380250"/>
<organism evidence="7">
    <name type="scientific">Strongyloides ratti</name>
    <name type="common">Parasitic roundworm</name>
    <dbReference type="NCBI Taxonomy" id="34506"/>
    <lineage>
        <taxon>Eukaryota</taxon>
        <taxon>Metazoa</taxon>
        <taxon>Ecdysozoa</taxon>
        <taxon>Nematoda</taxon>
        <taxon>Chromadorea</taxon>
        <taxon>Rhabditida</taxon>
        <taxon>Tylenchina</taxon>
        <taxon>Panagrolaimomorpha</taxon>
        <taxon>Strongyloidoidea</taxon>
        <taxon>Strongyloididae</taxon>
        <taxon>Strongyloides</taxon>
    </lineage>
</organism>
<evidence type="ECO:0000256" key="3">
    <source>
        <dbReference type="ARBA" id="ARBA00023274"/>
    </source>
</evidence>
<dbReference type="STRING" id="34506.A0A090LK19"/>
<feature type="domain" description="Ribosomal protein L9" evidence="6">
    <location>
        <begin position="66"/>
        <end position="109"/>
    </location>
</feature>
<keyword evidence="2 7" id="KW-0689">Ribosomal protein</keyword>
<reference evidence="9" key="2">
    <citation type="submission" date="2020-12" db="UniProtKB">
        <authorList>
            <consortium name="WormBaseParasite"/>
        </authorList>
    </citation>
    <scope>IDENTIFICATION</scope>
</reference>
<keyword evidence="3" id="KW-0687">Ribonucleoprotein</keyword>
<evidence type="ECO:0000313" key="10">
    <source>
        <dbReference type="WormBase" id="SRAE_2000254700"/>
    </source>
</evidence>
<dbReference type="Gene3D" id="3.40.5.10">
    <property type="entry name" value="Ribosomal protein L9, N-terminal domain"/>
    <property type="match status" value="1"/>
</dbReference>
<evidence type="ECO:0000313" key="9">
    <source>
        <dbReference type="WBParaSite" id="SRAE_2000254700.1"/>
    </source>
</evidence>
<proteinExistence type="inferred from homology"/>
<dbReference type="SUPFAM" id="SSF55658">
    <property type="entry name" value="L9 N-domain-like"/>
    <property type="match status" value="1"/>
</dbReference>